<keyword evidence="3" id="KW-1185">Reference proteome</keyword>
<dbReference type="EMBL" id="BSXT01000655">
    <property type="protein sequence ID" value="GMF31855.1"/>
    <property type="molecule type" value="Genomic_DNA"/>
</dbReference>
<feature type="region of interest" description="Disordered" evidence="1">
    <location>
        <begin position="59"/>
        <end position="96"/>
    </location>
</feature>
<sequence>MEGMSVLDQVLNYANGLKPRTRSYVKLENPETLSDVMNLAVKYEVTRFVEEVRDRQIRKDMTKDPIKSDPHPDKRWKGKPFRGKGRFKPSTTPPKRSDDKTCFYYKKSGHINAHCFAWTKEQTKQGNDKPRQGMRVLAWSIRLPEQLSLIIYLPCDSPLNIRVKLGDNQFVDTALEVLLLHIVVAGLDKAYESAAVVYDVPDEFDYILGINTQRVEQTIEPQELCEQRDEASVGGGATLEDGERASSNKDVVCVESSNVRDKDTIVDKMFMMGVVDGKGVQTKFITRKQLGKFLRIKTKTLDEPDFVLVLSNERIKKVAKFLQRRDQPDNVGSA</sequence>
<accession>A0A9W6X5B9</accession>
<feature type="compositionally biased region" description="Basic residues" evidence="1">
    <location>
        <begin position="76"/>
        <end position="87"/>
    </location>
</feature>
<organism evidence="2 3">
    <name type="scientific">Phytophthora fragariaefolia</name>
    <dbReference type="NCBI Taxonomy" id="1490495"/>
    <lineage>
        <taxon>Eukaryota</taxon>
        <taxon>Sar</taxon>
        <taxon>Stramenopiles</taxon>
        <taxon>Oomycota</taxon>
        <taxon>Peronosporomycetes</taxon>
        <taxon>Peronosporales</taxon>
        <taxon>Peronosporaceae</taxon>
        <taxon>Phytophthora</taxon>
    </lineage>
</organism>
<dbReference type="OrthoDB" id="105920at2759"/>
<proteinExistence type="predicted"/>
<name>A0A9W6X5B9_9STRA</name>
<evidence type="ECO:0000313" key="2">
    <source>
        <dbReference type="EMBL" id="GMF31855.1"/>
    </source>
</evidence>
<gene>
    <name evidence="2" type="ORF">Pfra01_000742000</name>
</gene>
<protein>
    <submittedName>
        <fullName evidence="2">Unnamed protein product</fullName>
    </submittedName>
</protein>
<feature type="compositionally biased region" description="Basic and acidic residues" evidence="1">
    <location>
        <begin position="59"/>
        <end position="75"/>
    </location>
</feature>
<evidence type="ECO:0000313" key="3">
    <source>
        <dbReference type="Proteomes" id="UP001165121"/>
    </source>
</evidence>
<dbReference type="AlphaFoldDB" id="A0A9W6X5B9"/>
<evidence type="ECO:0000256" key="1">
    <source>
        <dbReference type="SAM" id="MobiDB-lite"/>
    </source>
</evidence>
<dbReference type="Proteomes" id="UP001165121">
    <property type="component" value="Unassembled WGS sequence"/>
</dbReference>
<comment type="caution">
    <text evidence="2">The sequence shown here is derived from an EMBL/GenBank/DDBJ whole genome shotgun (WGS) entry which is preliminary data.</text>
</comment>
<reference evidence="2" key="1">
    <citation type="submission" date="2023-04" db="EMBL/GenBank/DDBJ databases">
        <title>Phytophthora fragariaefolia NBRC 109709.</title>
        <authorList>
            <person name="Ichikawa N."/>
            <person name="Sato H."/>
            <person name="Tonouchi N."/>
        </authorList>
    </citation>
    <scope>NUCLEOTIDE SEQUENCE</scope>
    <source>
        <strain evidence="2">NBRC 109709</strain>
    </source>
</reference>